<feature type="transmembrane region" description="Helical" evidence="8">
    <location>
        <begin position="212"/>
        <end position="230"/>
    </location>
</feature>
<evidence type="ECO:0000313" key="11">
    <source>
        <dbReference type="Proteomes" id="UP001500635"/>
    </source>
</evidence>
<keyword evidence="11" id="KW-1185">Reference proteome</keyword>
<keyword evidence="3" id="KW-0328">Glycosyltransferase</keyword>
<evidence type="ECO:0000256" key="5">
    <source>
        <dbReference type="ARBA" id="ARBA00022692"/>
    </source>
</evidence>
<keyword evidence="2" id="KW-1003">Cell membrane</keyword>
<evidence type="ECO:0000256" key="8">
    <source>
        <dbReference type="SAM" id="Phobius"/>
    </source>
</evidence>
<organism evidence="10 11">
    <name type="scientific">Tsukamurella soli</name>
    <dbReference type="NCBI Taxonomy" id="644556"/>
    <lineage>
        <taxon>Bacteria</taxon>
        <taxon>Bacillati</taxon>
        <taxon>Actinomycetota</taxon>
        <taxon>Actinomycetes</taxon>
        <taxon>Mycobacteriales</taxon>
        <taxon>Tsukamurellaceae</taxon>
        <taxon>Tsukamurella</taxon>
    </lineage>
</organism>
<dbReference type="RefSeq" id="WP_344991781.1">
    <property type="nucleotide sequence ID" value="NZ_BAABFR010000010.1"/>
</dbReference>
<dbReference type="InterPro" id="IPR038731">
    <property type="entry name" value="RgtA/B/C-like"/>
</dbReference>
<dbReference type="PANTHER" id="PTHR33908:SF11">
    <property type="entry name" value="MEMBRANE PROTEIN"/>
    <property type="match status" value="1"/>
</dbReference>
<gene>
    <name evidence="10" type="ORF">GCM10023147_10110</name>
</gene>
<feature type="transmembrane region" description="Helical" evidence="8">
    <location>
        <begin position="257"/>
        <end position="282"/>
    </location>
</feature>
<evidence type="ECO:0000259" key="9">
    <source>
        <dbReference type="Pfam" id="PF13231"/>
    </source>
</evidence>
<dbReference type="EMBL" id="BAABFR010000010">
    <property type="protein sequence ID" value="GAA4386623.1"/>
    <property type="molecule type" value="Genomic_DNA"/>
</dbReference>
<sequence length="528" mass="57011">MPSVTTADGRTASPAPALAAPPAPVAWRWILPIVAVGAAVACFSSSRYHLFGDELYFIGAGHRPSVSYADQGPALPLLARVGVSWWGGHLVLFRLPGIVLGLASVVLAALTARELGGGRGAQILTTVAACLSPFVLLQSQLLATNAVDAPFWSAITLLLVRWVRTRRDRLLLTAGVLTAIDMQVKWLIPGFWVALAIAVAAAGPRELLRRPALWLGGLVTVVTTLPAVLWQNSQGWPYFHLTEQVAAEGALTGGRLLYLPLLLLYAGPLGAVLTCCALWWLLRAPDWRPYRFLAVTFLLLAAAVWLVAGRPYYAGGLYIVLIAVGSVELARRWQGERSDGGSTEQGERSDGGAGVPVVLRALLAVGAVLGVATIVVFLPLARQSHITPPKDLASATLRTTPYGQFGWPELTRDVEQAVAALPPDRKPDAIITEMYWQAGSLDYYGDSGLPVYSYSRGYGWLGTPPDSARRVVWVGVDDDAAKYCARSTLLRHIGTDRIGFPTASTDVDIRYCEMSTPWSRIWGQMRRM</sequence>
<protein>
    <submittedName>
        <fullName evidence="10">Glycosyltransferase family 39 protein</fullName>
    </submittedName>
</protein>
<comment type="subcellular location">
    <subcellularLocation>
        <location evidence="1">Cell membrane</location>
        <topology evidence="1">Multi-pass membrane protein</topology>
    </subcellularLocation>
</comment>
<evidence type="ECO:0000313" key="10">
    <source>
        <dbReference type="EMBL" id="GAA4386623.1"/>
    </source>
</evidence>
<name>A0ABP8J7Z5_9ACTN</name>
<keyword evidence="7 8" id="KW-0472">Membrane</keyword>
<feature type="transmembrane region" description="Helical" evidence="8">
    <location>
        <begin position="289"/>
        <end position="306"/>
    </location>
</feature>
<reference evidence="11" key="1">
    <citation type="journal article" date="2019" name="Int. J. Syst. Evol. Microbiol.">
        <title>The Global Catalogue of Microorganisms (GCM) 10K type strain sequencing project: providing services to taxonomists for standard genome sequencing and annotation.</title>
        <authorList>
            <consortium name="The Broad Institute Genomics Platform"/>
            <consortium name="The Broad Institute Genome Sequencing Center for Infectious Disease"/>
            <person name="Wu L."/>
            <person name="Ma J."/>
        </authorList>
    </citation>
    <scope>NUCLEOTIDE SEQUENCE [LARGE SCALE GENOMIC DNA]</scope>
    <source>
        <strain evidence="11">JCM 17688</strain>
    </source>
</reference>
<evidence type="ECO:0000256" key="2">
    <source>
        <dbReference type="ARBA" id="ARBA00022475"/>
    </source>
</evidence>
<dbReference type="Proteomes" id="UP001500635">
    <property type="component" value="Unassembled WGS sequence"/>
</dbReference>
<dbReference type="Pfam" id="PF13231">
    <property type="entry name" value="PMT_2"/>
    <property type="match status" value="1"/>
</dbReference>
<keyword evidence="4" id="KW-0808">Transferase</keyword>
<evidence type="ECO:0000256" key="4">
    <source>
        <dbReference type="ARBA" id="ARBA00022679"/>
    </source>
</evidence>
<feature type="transmembrane region" description="Helical" evidence="8">
    <location>
        <begin position="91"/>
        <end position="111"/>
    </location>
</feature>
<evidence type="ECO:0000256" key="3">
    <source>
        <dbReference type="ARBA" id="ARBA00022676"/>
    </source>
</evidence>
<evidence type="ECO:0000256" key="1">
    <source>
        <dbReference type="ARBA" id="ARBA00004651"/>
    </source>
</evidence>
<keyword evidence="6 8" id="KW-1133">Transmembrane helix</keyword>
<proteinExistence type="predicted"/>
<keyword evidence="5 8" id="KW-0812">Transmembrane</keyword>
<dbReference type="InterPro" id="IPR050297">
    <property type="entry name" value="LipidA_mod_glycosyltrf_83"/>
</dbReference>
<feature type="transmembrane region" description="Helical" evidence="8">
    <location>
        <begin position="186"/>
        <end position="203"/>
    </location>
</feature>
<comment type="caution">
    <text evidence="10">The sequence shown here is derived from an EMBL/GenBank/DDBJ whole genome shotgun (WGS) entry which is preliminary data.</text>
</comment>
<feature type="transmembrane region" description="Helical" evidence="8">
    <location>
        <begin position="357"/>
        <end position="380"/>
    </location>
</feature>
<evidence type="ECO:0000256" key="7">
    <source>
        <dbReference type="ARBA" id="ARBA00023136"/>
    </source>
</evidence>
<dbReference type="PANTHER" id="PTHR33908">
    <property type="entry name" value="MANNOSYLTRANSFERASE YKCB-RELATED"/>
    <property type="match status" value="1"/>
</dbReference>
<accession>A0ABP8J7Z5</accession>
<feature type="domain" description="Glycosyltransferase RgtA/B/C/D-like" evidence="9">
    <location>
        <begin position="70"/>
        <end position="230"/>
    </location>
</feature>
<evidence type="ECO:0000256" key="6">
    <source>
        <dbReference type="ARBA" id="ARBA00022989"/>
    </source>
</evidence>